<dbReference type="PANTHER" id="PTHR24279">
    <property type="entry name" value="CYTOCHROME P450"/>
    <property type="match status" value="1"/>
</dbReference>
<keyword evidence="5" id="KW-0560">Oxidoreductase</keyword>
<evidence type="ECO:0000256" key="3">
    <source>
        <dbReference type="ARBA" id="ARBA00022617"/>
    </source>
</evidence>
<evidence type="ECO:0000256" key="4">
    <source>
        <dbReference type="ARBA" id="ARBA00022723"/>
    </source>
</evidence>
<keyword evidence="7" id="KW-0503">Monooxygenase</keyword>
<evidence type="ECO:0000256" key="1">
    <source>
        <dbReference type="ARBA" id="ARBA00001971"/>
    </source>
</evidence>
<name>A0A182IKN1_ANOAO</name>
<dbReference type="AlphaFoldDB" id="A0A182IKN1"/>
<dbReference type="GO" id="GO:0020037">
    <property type="term" value="F:heme binding"/>
    <property type="evidence" value="ECO:0007669"/>
    <property type="project" value="InterPro"/>
</dbReference>
<dbReference type="InterPro" id="IPR036396">
    <property type="entry name" value="Cyt_P450_sf"/>
</dbReference>
<comment type="similarity">
    <text evidence="2">Belongs to the cytochrome P450 family.</text>
</comment>
<dbReference type="GO" id="GO:0016705">
    <property type="term" value="F:oxidoreductase activity, acting on paired donors, with incorporation or reduction of molecular oxygen"/>
    <property type="evidence" value="ECO:0007669"/>
    <property type="project" value="InterPro"/>
</dbReference>
<dbReference type="InterPro" id="IPR050479">
    <property type="entry name" value="CYP11_CYP27_families"/>
</dbReference>
<dbReference type="SUPFAM" id="SSF48264">
    <property type="entry name" value="Cytochrome P450"/>
    <property type="match status" value="1"/>
</dbReference>
<protein>
    <submittedName>
        <fullName evidence="8">Uncharacterized protein</fullName>
    </submittedName>
</protein>
<dbReference type="InterPro" id="IPR001128">
    <property type="entry name" value="Cyt_P450"/>
</dbReference>
<accession>A0A182IKN1</accession>
<dbReference type="Pfam" id="PF00067">
    <property type="entry name" value="p450"/>
    <property type="match status" value="1"/>
</dbReference>
<dbReference type="GO" id="GO:0004497">
    <property type="term" value="F:monooxygenase activity"/>
    <property type="evidence" value="ECO:0007669"/>
    <property type="project" value="UniProtKB-KW"/>
</dbReference>
<dbReference type="EnsemblMetazoa" id="AATE000948-RA">
    <property type="protein sequence ID" value="AATE000948-PA.1"/>
    <property type="gene ID" value="AATE000948"/>
</dbReference>
<dbReference type="GO" id="GO:0005506">
    <property type="term" value="F:iron ion binding"/>
    <property type="evidence" value="ECO:0007669"/>
    <property type="project" value="InterPro"/>
</dbReference>
<evidence type="ECO:0000256" key="6">
    <source>
        <dbReference type="ARBA" id="ARBA00023004"/>
    </source>
</evidence>
<dbReference type="Gene3D" id="1.10.630.10">
    <property type="entry name" value="Cytochrome P450"/>
    <property type="match status" value="1"/>
</dbReference>
<keyword evidence="4" id="KW-0479">Metal-binding</keyword>
<dbReference type="STRING" id="41427.A0A182IKN1"/>
<dbReference type="VEuPathDB" id="VectorBase:AATE000948"/>
<comment type="cofactor">
    <cofactor evidence="1">
        <name>heme</name>
        <dbReference type="ChEBI" id="CHEBI:30413"/>
    </cofactor>
</comment>
<evidence type="ECO:0000256" key="2">
    <source>
        <dbReference type="ARBA" id="ARBA00010617"/>
    </source>
</evidence>
<organism evidence="8">
    <name type="scientific">Anopheles atroparvus</name>
    <name type="common">European mosquito</name>
    <dbReference type="NCBI Taxonomy" id="41427"/>
    <lineage>
        <taxon>Eukaryota</taxon>
        <taxon>Metazoa</taxon>
        <taxon>Ecdysozoa</taxon>
        <taxon>Arthropoda</taxon>
        <taxon>Hexapoda</taxon>
        <taxon>Insecta</taxon>
        <taxon>Pterygota</taxon>
        <taxon>Neoptera</taxon>
        <taxon>Endopterygota</taxon>
        <taxon>Diptera</taxon>
        <taxon>Nematocera</taxon>
        <taxon>Culicoidea</taxon>
        <taxon>Culicidae</taxon>
        <taxon>Anophelinae</taxon>
        <taxon>Anopheles</taxon>
    </lineage>
</organism>
<proteinExistence type="inferred from homology"/>
<evidence type="ECO:0000256" key="7">
    <source>
        <dbReference type="ARBA" id="ARBA00023033"/>
    </source>
</evidence>
<dbReference type="PANTHER" id="PTHR24279:SF120">
    <property type="entry name" value="CYTOCHROME P450"/>
    <property type="match status" value="1"/>
</dbReference>
<reference evidence="8" key="1">
    <citation type="submission" date="2022-08" db="UniProtKB">
        <authorList>
            <consortium name="EnsemblMetazoa"/>
        </authorList>
    </citation>
    <scope>IDENTIFICATION</scope>
    <source>
        <strain evidence="8">EBRO</strain>
    </source>
</reference>
<keyword evidence="3" id="KW-0349">Heme</keyword>
<evidence type="ECO:0000256" key="5">
    <source>
        <dbReference type="ARBA" id="ARBA00023002"/>
    </source>
</evidence>
<evidence type="ECO:0000313" key="8">
    <source>
        <dbReference type="EnsemblMetazoa" id="AATE000948-PA.1"/>
    </source>
</evidence>
<keyword evidence="6" id="KW-0408">Iron</keyword>
<sequence>MLTSNFFLKNSLTKVCGVPAAGTLSLRWRSVQAQPAKVEEAIDHEWETAKPFSSLPGPNVWQLFRGFSKGGRYADISLVEVHKRMREDYGPIFRMPGMMGRRDIVMSFNPDDFEKVFRTEGTWPVRRGLDSMTYYRQKVRPEVFGEMGGLATEQGESWQKMRTIVNPVMMQPKTIKLYIDQVDEVAREFMTM</sequence>